<organism evidence="4 5">
    <name type="scientific">Deinococcus taklimakanensis</name>
    <dbReference type="NCBI Taxonomy" id="536443"/>
    <lineage>
        <taxon>Bacteria</taxon>
        <taxon>Thermotogati</taxon>
        <taxon>Deinococcota</taxon>
        <taxon>Deinococci</taxon>
        <taxon>Deinococcales</taxon>
        <taxon>Deinococcaceae</taxon>
        <taxon>Deinococcus</taxon>
    </lineage>
</organism>
<dbReference type="Pfam" id="PF00293">
    <property type="entry name" value="NUDIX"/>
    <property type="match status" value="1"/>
</dbReference>
<evidence type="ECO:0000259" key="3">
    <source>
        <dbReference type="PROSITE" id="PS51462"/>
    </source>
</evidence>
<evidence type="ECO:0000313" key="5">
    <source>
        <dbReference type="Proteomes" id="UP001597475"/>
    </source>
</evidence>
<dbReference type="RefSeq" id="WP_386845663.1">
    <property type="nucleotide sequence ID" value="NZ_JBHUMK010000048.1"/>
</dbReference>
<sequence>MTLPRTLPIKRAAHVYLVRDGQLLLVQERMDDGSIFYGLPGGKAQPGETLGAAAVRQVRYETGLTVTDLAFVSLLEGELLAGTRNECYATFGRFTATAHGELDPTDPEVLGVRWVPLAEVESLVRYGPPPECEERNPLIWLPTCDFILGKARTYYPI</sequence>
<proteinExistence type="predicted"/>
<dbReference type="GO" id="GO:0016787">
    <property type="term" value="F:hydrolase activity"/>
    <property type="evidence" value="ECO:0007669"/>
    <property type="project" value="UniProtKB-KW"/>
</dbReference>
<dbReference type="PROSITE" id="PS51462">
    <property type="entry name" value="NUDIX"/>
    <property type="match status" value="1"/>
</dbReference>
<dbReference type="InterPro" id="IPR015797">
    <property type="entry name" value="NUDIX_hydrolase-like_dom_sf"/>
</dbReference>
<accession>A0ABW5P647</accession>
<evidence type="ECO:0000256" key="2">
    <source>
        <dbReference type="ARBA" id="ARBA00022801"/>
    </source>
</evidence>
<reference evidence="5" key="1">
    <citation type="journal article" date="2019" name="Int. J. Syst. Evol. Microbiol.">
        <title>The Global Catalogue of Microorganisms (GCM) 10K type strain sequencing project: providing services to taxonomists for standard genome sequencing and annotation.</title>
        <authorList>
            <consortium name="The Broad Institute Genomics Platform"/>
            <consortium name="The Broad Institute Genome Sequencing Center for Infectious Disease"/>
            <person name="Wu L."/>
            <person name="Ma J."/>
        </authorList>
    </citation>
    <scope>NUCLEOTIDE SEQUENCE [LARGE SCALE GENOMIC DNA]</scope>
    <source>
        <strain evidence="5">KCTC 33842</strain>
    </source>
</reference>
<dbReference type="Proteomes" id="UP001597475">
    <property type="component" value="Unassembled WGS sequence"/>
</dbReference>
<evidence type="ECO:0000256" key="1">
    <source>
        <dbReference type="ARBA" id="ARBA00001946"/>
    </source>
</evidence>
<feature type="domain" description="Nudix hydrolase" evidence="3">
    <location>
        <begin position="8"/>
        <end position="137"/>
    </location>
</feature>
<dbReference type="PANTHER" id="PTHR43046:SF16">
    <property type="entry name" value="ADP-RIBOSE PYROPHOSPHATASE YJHB-RELATED"/>
    <property type="match status" value="1"/>
</dbReference>
<dbReference type="EMBL" id="JBHUMK010000048">
    <property type="protein sequence ID" value="MFD2609919.1"/>
    <property type="molecule type" value="Genomic_DNA"/>
</dbReference>
<dbReference type="CDD" id="cd02883">
    <property type="entry name" value="NUDIX_Hydrolase"/>
    <property type="match status" value="1"/>
</dbReference>
<gene>
    <name evidence="4" type="ORF">ACFSR9_10810</name>
</gene>
<dbReference type="EC" id="3.6.-.-" evidence="4"/>
<keyword evidence="5" id="KW-1185">Reference proteome</keyword>
<dbReference type="SUPFAM" id="SSF55811">
    <property type="entry name" value="Nudix"/>
    <property type="match status" value="1"/>
</dbReference>
<protein>
    <submittedName>
        <fullName evidence="4">NUDIX hydrolase</fullName>
        <ecNumber evidence="4">3.6.-.-</ecNumber>
    </submittedName>
</protein>
<evidence type="ECO:0000313" key="4">
    <source>
        <dbReference type="EMBL" id="MFD2609919.1"/>
    </source>
</evidence>
<dbReference type="PANTHER" id="PTHR43046">
    <property type="entry name" value="GDP-MANNOSE MANNOSYL HYDROLASE"/>
    <property type="match status" value="1"/>
</dbReference>
<comment type="cofactor">
    <cofactor evidence="1">
        <name>Mg(2+)</name>
        <dbReference type="ChEBI" id="CHEBI:18420"/>
    </cofactor>
</comment>
<dbReference type="Gene3D" id="3.90.79.10">
    <property type="entry name" value="Nucleoside Triphosphate Pyrophosphohydrolase"/>
    <property type="match status" value="1"/>
</dbReference>
<comment type="caution">
    <text evidence="4">The sequence shown here is derived from an EMBL/GenBank/DDBJ whole genome shotgun (WGS) entry which is preliminary data.</text>
</comment>
<name>A0ABW5P647_9DEIO</name>
<dbReference type="InterPro" id="IPR000086">
    <property type="entry name" value="NUDIX_hydrolase_dom"/>
</dbReference>
<keyword evidence="2 4" id="KW-0378">Hydrolase</keyword>